<dbReference type="AlphaFoldDB" id="A0A316WC73"/>
<name>A0A316WC73_9FLAO</name>
<dbReference type="EMBL" id="PPEG02000018">
    <property type="protein sequence ID" value="PWN57923.1"/>
    <property type="molecule type" value="Genomic_DNA"/>
</dbReference>
<keyword evidence="1" id="KW-0472">Membrane</keyword>
<sequence length="57" mass="6776">MIYQDFNDLLTDTEYTGLYQTVSLLFFMLFFIVIVLLVVRKPQNYYKDVSESPIDSK</sequence>
<gene>
    <name evidence="2" type="ORF">C1634_025480</name>
</gene>
<feature type="transmembrane region" description="Helical" evidence="1">
    <location>
        <begin position="18"/>
        <end position="39"/>
    </location>
</feature>
<protein>
    <submittedName>
        <fullName evidence="2">CcoQ/FixQ family Cbb3-type cytochrome c oxidase assembly chaperone</fullName>
    </submittedName>
</protein>
<dbReference type="Proteomes" id="UP000236413">
    <property type="component" value="Unassembled WGS sequence"/>
</dbReference>
<evidence type="ECO:0000313" key="3">
    <source>
        <dbReference type="Proteomes" id="UP000236413"/>
    </source>
</evidence>
<keyword evidence="1" id="KW-1133">Transmembrane helix</keyword>
<proteinExistence type="predicted"/>
<reference evidence="2 3" key="1">
    <citation type="submission" date="2018-04" db="EMBL/GenBank/DDBJ databases">
        <title>Chryseobacterium oncorhynchi 701B-08T from rainbow trout, and Chryseobacterium viscerum 687B-08T from diseased fish.</title>
        <authorList>
            <person name="Jeong J.-J."/>
            <person name="Lee Y.J."/>
            <person name="Pathiraja D."/>
            <person name="Park B."/>
            <person name="Choi I.-G."/>
            <person name="Kim K.D."/>
        </authorList>
    </citation>
    <scope>NUCLEOTIDE SEQUENCE [LARGE SCALE GENOMIC DNA]</scope>
    <source>
        <strain evidence="2 3">687B-08</strain>
    </source>
</reference>
<comment type="caution">
    <text evidence="2">The sequence shown here is derived from an EMBL/GenBank/DDBJ whole genome shotgun (WGS) entry which is preliminary data.</text>
</comment>
<keyword evidence="1" id="KW-0812">Transmembrane</keyword>
<accession>A0A316WC73</accession>
<organism evidence="2 3">
    <name type="scientific">Chryseobacterium viscerum</name>
    <dbReference type="NCBI Taxonomy" id="1037377"/>
    <lineage>
        <taxon>Bacteria</taxon>
        <taxon>Pseudomonadati</taxon>
        <taxon>Bacteroidota</taxon>
        <taxon>Flavobacteriia</taxon>
        <taxon>Flavobacteriales</taxon>
        <taxon>Weeksellaceae</taxon>
        <taxon>Chryseobacterium group</taxon>
        <taxon>Chryseobacterium</taxon>
    </lineage>
</organism>
<evidence type="ECO:0000313" key="2">
    <source>
        <dbReference type="EMBL" id="PWN57923.1"/>
    </source>
</evidence>
<evidence type="ECO:0000256" key="1">
    <source>
        <dbReference type="SAM" id="Phobius"/>
    </source>
</evidence>